<keyword evidence="3" id="KW-1185">Reference proteome</keyword>
<proteinExistence type="predicted"/>
<feature type="region of interest" description="Disordered" evidence="1">
    <location>
        <begin position="102"/>
        <end position="153"/>
    </location>
</feature>
<evidence type="ECO:0000313" key="2">
    <source>
        <dbReference type="EMBL" id="KZP22528.1"/>
    </source>
</evidence>
<feature type="region of interest" description="Disordered" evidence="1">
    <location>
        <begin position="72"/>
        <end position="91"/>
    </location>
</feature>
<dbReference type="AlphaFoldDB" id="A0A166L347"/>
<sequence length="213" mass="21774">LNPNSAKVTTRPRAATLAAKPSDNEAADLMLFLATSPSPVRPAGIRDRGEAHLSLGGGKGRVLFAGGMAREDSQSSFTSGVGSINSSSAGDVDMRDLSVQTNNQDNDAAHSGVNIIPPTPTDQHPASNALLPPPPSPPHAAKEAAPAPASAPMHGLPFNLNDFINTSPLPPASTPAVPRAAAGVGKGRRLFEEHAMQGVEHQPGLGAGIDLMK</sequence>
<evidence type="ECO:0000256" key="1">
    <source>
        <dbReference type="SAM" id="MobiDB-lite"/>
    </source>
</evidence>
<reference evidence="2 3" key="1">
    <citation type="journal article" date="2016" name="Mol. Biol. Evol.">
        <title>Comparative Genomics of Early-Diverging Mushroom-Forming Fungi Provides Insights into the Origins of Lignocellulose Decay Capabilities.</title>
        <authorList>
            <person name="Nagy L.G."/>
            <person name="Riley R."/>
            <person name="Tritt A."/>
            <person name="Adam C."/>
            <person name="Daum C."/>
            <person name="Floudas D."/>
            <person name="Sun H."/>
            <person name="Yadav J.S."/>
            <person name="Pangilinan J."/>
            <person name="Larsson K.H."/>
            <person name="Matsuura K."/>
            <person name="Barry K."/>
            <person name="Labutti K."/>
            <person name="Kuo R."/>
            <person name="Ohm R.A."/>
            <person name="Bhattacharya S.S."/>
            <person name="Shirouzu T."/>
            <person name="Yoshinaga Y."/>
            <person name="Martin F.M."/>
            <person name="Grigoriev I.V."/>
            <person name="Hibbett D.S."/>
        </authorList>
    </citation>
    <scope>NUCLEOTIDE SEQUENCE [LARGE SCALE GENOMIC DNA]</scope>
    <source>
        <strain evidence="2 3">CBS 109695</strain>
    </source>
</reference>
<evidence type="ECO:0000313" key="3">
    <source>
        <dbReference type="Proteomes" id="UP000076532"/>
    </source>
</evidence>
<organism evidence="2 3">
    <name type="scientific">Athelia psychrophila</name>
    <dbReference type="NCBI Taxonomy" id="1759441"/>
    <lineage>
        <taxon>Eukaryota</taxon>
        <taxon>Fungi</taxon>
        <taxon>Dikarya</taxon>
        <taxon>Basidiomycota</taxon>
        <taxon>Agaricomycotina</taxon>
        <taxon>Agaricomycetes</taxon>
        <taxon>Agaricomycetidae</taxon>
        <taxon>Atheliales</taxon>
        <taxon>Atheliaceae</taxon>
        <taxon>Athelia</taxon>
    </lineage>
</organism>
<name>A0A166L347_9AGAM</name>
<feature type="region of interest" description="Disordered" evidence="1">
    <location>
        <begin position="1"/>
        <end position="20"/>
    </location>
</feature>
<feature type="compositionally biased region" description="Polar residues" evidence="1">
    <location>
        <begin position="74"/>
        <end position="89"/>
    </location>
</feature>
<feature type="compositionally biased region" description="Low complexity" evidence="1">
    <location>
        <begin position="143"/>
        <end position="152"/>
    </location>
</feature>
<feature type="non-terminal residue" evidence="2">
    <location>
        <position position="1"/>
    </location>
</feature>
<protein>
    <submittedName>
        <fullName evidence="2">Uncharacterized protein</fullName>
    </submittedName>
</protein>
<dbReference type="Proteomes" id="UP000076532">
    <property type="component" value="Unassembled WGS sequence"/>
</dbReference>
<dbReference type="STRING" id="436010.A0A166L347"/>
<dbReference type="OrthoDB" id="3915838at2759"/>
<gene>
    <name evidence="2" type="ORF">FIBSPDRAFT_859308</name>
</gene>
<dbReference type="EMBL" id="KV417538">
    <property type="protein sequence ID" value="KZP22528.1"/>
    <property type="molecule type" value="Genomic_DNA"/>
</dbReference>
<accession>A0A166L347</accession>